<evidence type="ECO:0000313" key="2">
    <source>
        <dbReference type="Proteomes" id="UP000075238"/>
    </source>
</evidence>
<name>A0A142JHT6_9BURK</name>
<gene>
    <name evidence="1" type="ORF">A2G96_07815</name>
</gene>
<proteinExistence type="predicted"/>
<organism evidence="1 2">
    <name type="scientific">Cupriavidus nantongensis</name>
    <dbReference type="NCBI Taxonomy" id="1796606"/>
    <lineage>
        <taxon>Bacteria</taxon>
        <taxon>Pseudomonadati</taxon>
        <taxon>Pseudomonadota</taxon>
        <taxon>Betaproteobacteria</taxon>
        <taxon>Burkholderiales</taxon>
        <taxon>Burkholderiaceae</taxon>
        <taxon>Cupriavidus</taxon>
    </lineage>
</organism>
<dbReference type="AlphaFoldDB" id="A0A142JHT6"/>
<evidence type="ECO:0000313" key="1">
    <source>
        <dbReference type="EMBL" id="AMR77648.1"/>
    </source>
</evidence>
<protein>
    <submittedName>
        <fullName evidence="1">Uncharacterized protein</fullName>
    </submittedName>
</protein>
<keyword evidence="2" id="KW-1185">Reference proteome</keyword>
<dbReference type="Proteomes" id="UP000075238">
    <property type="component" value="Chromosome 1"/>
</dbReference>
<accession>A0A142JHT6</accession>
<sequence>MPERTGDLWTKVATQEGKKAFYTQGSEYMAKTTEFSEPGIEQTFKTISAIEVRGLVTTEEAETLRSSLANRVRPEIVAGKYVYSTTLIGALYGEQRQGLNAERYFTIKKRVVEAQSTKPFPPTFYVADVEAMADIASEESPHGKIHNDFTATLPTLRLTPSQASTGSVARNFGPEAEKSLAKRRGKIHLQISPEDPLLQTDLSEALGKKLPLAQFVDSSPGAIPVVVKKLRHEERVQPERTETVTVAQHNVNFVAAALLMPRNASYLYDKRTGGITLEYAYEIKAGPSKAELVRGTLNRSYSTCANSRIVNVFGGVSSADFIANDNMRADCSGTPVEVSEVRKEVEALLLEAIAKQPALFDMQ</sequence>
<reference evidence="1 2" key="1">
    <citation type="submission" date="2016-03" db="EMBL/GenBank/DDBJ databases">
        <title>Complete genome sequence of a novel chlorpyrifos degrading bacterium, Cupriavidus nantongensis sp. X1.</title>
        <authorList>
            <person name="Fang L."/>
        </authorList>
    </citation>
    <scope>NUCLEOTIDE SEQUENCE [LARGE SCALE GENOMIC DNA]</scope>
    <source>
        <strain evidence="1 2">X1</strain>
    </source>
</reference>
<dbReference type="RefSeq" id="WP_062798300.1">
    <property type="nucleotide sequence ID" value="NZ_CP014844.1"/>
</dbReference>
<dbReference type="KEGG" id="cnan:A2G96_07815"/>
<dbReference type="EMBL" id="CP014844">
    <property type="protein sequence ID" value="AMR77648.1"/>
    <property type="molecule type" value="Genomic_DNA"/>
</dbReference>